<accession>A0A830CFA1</accession>
<keyword evidence="3" id="KW-1185">Reference proteome</keyword>
<gene>
    <name evidence="2" type="ORF">PHJA_001646800</name>
</gene>
<proteinExistence type="predicted"/>
<protein>
    <submittedName>
        <fullName evidence="2">Transcription factor divaricata</fullName>
    </submittedName>
</protein>
<keyword evidence="1" id="KW-1133">Transmembrane helix</keyword>
<evidence type="ECO:0000256" key="1">
    <source>
        <dbReference type="SAM" id="Phobius"/>
    </source>
</evidence>
<sequence length="107" mass="11961">MKSAAKIERHYAVLLDDVATIEVGLIEFPEYAAAELRMDSDYRNPRKTLFLSSAKGSFLQIIMHICGGGVCVSVCLLLVKWNFIVFRDVDSSVLSRLRLLASVEILL</sequence>
<dbReference type="EMBL" id="BMAC01000373">
    <property type="protein sequence ID" value="GFP95024.1"/>
    <property type="molecule type" value="Genomic_DNA"/>
</dbReference>
<keyword evidence="1" id="KW-0472">Membrane</keyword>
<reference evidence="2" key="1">
    <citation type="submission" date="2020-07" db="EMBL/GenBank/DDBJ databases">
        <title>Ethylene signaling mediates host invasion by parasitic plants.</title>
        <authorList>
            <person name="Yoshida S."/>
        </authorList>
    </citation>
    <scope>NUCLEOTIDE SEQUENCE</scope>
    <source>
        <strain evidence="2">Okayama</strain>
    </source>
</reference>
<evidence type="ECO:0000313" key="2">
    <source>
        <dbReference type="EMBL" id="GFP95024.1"/>
    </source>
</evidence>
<evidence type="ECO:0000313" key="3">
    <source>
        <dbReference type="Proteomes" id="UP000653305"/>
    </source>
</evidence>
<dbReference type="AlphaFoldDB" id="A0A830CFA1"/>
<dbReference type="Proteomes" id="UP000653305">
    <property type="component" value="Unassembled WGS sequence"/>
</dbReference>
<keyword evidence="1" id="KW-0812">Transmembrane</keyword>
<comment type="caution">
    <text evidence="2">The sequence shown here is derived from an EMBL/GenBank/DDBJ whole genome shotgun (WGS) entry which is preliminary data.</text>
</comment>
<organism evidence="2 3">
    <name type="scientific">Phtheirospermum japonicum</name>
    <dbReference type="NCBI Taxonomy" id="374723"/>
    <lineage>
        <taxon>Eukaryota</taxon>
        <taxon>Viridiplantae</taxon>
        <taxon>Streptophyta</taxon>
        <taxon>Embryophyta</taxon>
        <taxon>Tracheophyta</taxon>
        <taxon>Spermatophyta</taxon>
        <taxon>Magnoliopsida</taxon>
        <taxon>eudicotyledons</taxon>
        <taxon>Gunneridae</taxon>
        <taxon>Pentapetalae</taxon>
        <taxon>asterids</taxon>
        <taxon>lamiids</taxon>
        <taxon>Lamiales</taxon>
        <taxon>Orobanchaceae</taxon>
        <taxon>Orobanchaceae incertae sedis</taxon>
        <taxon>Phtheirospermum</taxon>
    </lineage>
</organism>
<name>A0A830CFA1_9LAMI</name>
<feature type="transmembrane region" description="Helical" evidence="1">
    <location>
        <begin position="58"/>
        <end position="79"/>
    </location>
</feature>